<protein>
    <submittedName>
        <fullName evidence="2">STAS domain-containing protein</fullName>
    </submittedName>
</protein>
<evidence type="ECO:0000313" key="3">
    <source>
        <dbReference type="Proteomes" id="UP000546464"/>
    </source>
</evidence>
<dbReference type="Gene3D" id="3.30.750.24">
    <property type="entry name" value="STAS domain"/>
    <property type="match status" value="1"/>
</dbReference>
<dbReference type="PANTHER" id="PTHR33495:SF2">
    <property type="entry name" value="ANTI-SIGMA FACTOR ANTAGONIST TM_1081-RELATED"/>
    <property type="match status" value="1"/>
</dbReference>
<accession>A0A842HJ31</accession>
<dbReference type="Pfam" id="PF01740">
    <property type="entry name" value="STAS"/>
    <property type="match status" value="1"/>
</dbReference>
<dbReference type="EMBL" id="JACHVB010000064">
    <property type="protein sequence ID" value="MBC2596432.1"/>
    <property type="molecule type" value="Genomic_DNA"/>
</dbReference>
<feature type="domain" description="STAS" evidence="1">
    <location>
        <begin position="32"/>
        <end position="105"/>
    </location>
</feature>
<evidence type="ECO:0000313" key="2">
    <source>
        <dbReference type="EMBL" id="MBC2596432.1"/>
    </source>
</evidence>
<comment type="caution">
    <text evidence="2">The sequence shown here is derived from an EMBL/GenBank/DDBJ whole genome shotgun (WGS) entry which is preliminary data.</text>
</comment>
<gene>
    <name evidence="2" type="ORF">H5P28_19355</name>
</gene>
<dbReference type="PANTHER" id="PTHR33495">
    <property type="entry name" value="ANTI-SIGMA FACTOR ANTAGONIST TM_1081-RELATED-RELATED"/>
    <property type="match status" value="1"/>
</dbReference>
<evidence type="ECO:0000259" key="1">
    <source>
        <dbReference type="PROSITE" id="PS50801"/>
    </source>
</evidence>
<dbReference type="PROSITE" id="PS50801">
    <property type="entry name" value="STAS"/>
    <property type="match status" value="1"/>
</dbReference>
<reference evidence="2 3" key="1">
    <citation type="submission" date="2020-07" db="EMBL/GenBank/DDBJ databases">
        <authorList>
            <person name="Feng X."/>
        </authorList>
    </citation>
    <scope>NUCLEOTIDE SEQUENCE [LARGE SCALE GENOMIC DNA]</scope>
    <source>
        <strain evidence="2 3">JCM31066</strain>
    </source>
</reference>
<dbReference type="SUPFAM" id="SSF52091">
    <property type="entry name" value="SpoIIaa-like"/>
    <property type="match status" value="1"/>
</dbReference>
<keyword evidence="3" id="KW-1185">Reference proteome</keyword>
<dbReference type="InterPro" id="IPR036513">
    <property type="entry name" value="STAS_dom_sf"/>
</dbReference>
<proteinExistence type="predicted"/>
<name>A0A842HJ31_9BACT</name>
<dbReference type="RefSeq" id="WP_185677338.1">
    <property type="nucleotide sequence ID" value="NZ_JACHVB010000064.1"/>
</dbReference>
<dbReference type="GO" id="GO:0043856">
    <property type="term" value="F:anti-sigma factor antagonist activity"/>
    <property type="evidence" value="ECO:0007669"/>
    <property type="project" value="TreeGrafter"/>
</dbReference>
<dbReference type="CDD" id="cd07043">
    <property type="entry name" value="STAS_anti-anti-sigma_factors"/>
    <property type="match status" value="1"/>
</dbReference>
<dbReference type="Proteomes" id="UP000546464">
    <property type="component" value="Unassembled WGS sequence"/>
</dbReference>
<dbReference type="AlphaFoldDB" id="A0A842HJ31"/>
<dbReference type="InterPro" id="IPR002645">
    <property type="entry name" value="STAS_dom"/>
</dbReference>
<sequence length="105" mass="11681">MADYTFKLTEGGTQLLITIGANKFDASCVSGFKQQLEETWQDTIIHVDIDFFQVDFIDSSGIGALLGVQKRLRGDGQPIRVLNAKPNVVSVIELLRLHRVFSISE</sequence>
<organism evidence="2 3">
    <name type="scientific">Ruficoccus amylovorans</name>
    <dbReference type="NCBI Taxonomy" id="1804625"/>
    <lineage>
        <taxon>Bacteria</taxon>
        <taxon>Pseudomonadati</taxon>
        <taxon>Verrucomicrobiota</taxon>
        <taxon>Opitutia</taxon>
        <taxon>Puniceicoccales</taxon>
        <taxon>Cerasicoccaceae</taxon>
        <taxon>Ruficoccus</taxon>
    </lineage>
</organism>